<evidence type="ECO:0000313" key="1">
    <source>
        <dbReference type="EMBL" id="CAG8981503.1"/>
    </source>
</evidence>
<organism evidence="1 2">
    <name type="scientific">Hymenoscyphus albidus</name>
    <dbReference type="NCBI Taxonomy" id="595503"/>
    <lineage>
        <taxon>Eukaryota</taxon>
        <taxon>Fungi</taxon>
        <taxon>Dikarya</taxon>
        <taxon>Ascomycota</taxon>
        <taxon>Pezizomycotina</taxon>
        <taxon>Leotiomycetes</taxon>
        <taxon>Helotiales</taxon>
        <taxon>Helotiaceae</taxon>
        <taxon>Hymenoscyphus</taxon>
    </lineage>
</organism>
<proteinExistence type="predicted"/>
<keyword evidence="2" id="KW-1185">Reference proteome</keyword>
<protein>
    <submittedName>
        <fullName evidence="1">Uncharacterized protein</fullName>
    </submittedName>
</protein>
<evidence type="ECO:0000313" key="2">
    <source>
        <dbReference type="Proteomes" id="UP000701801"/>
    </source>
</evidence>
<accession>A0A9N9LVB1</accession>
<reference evidence="1" key="1">
    <citation type="submission" date="2021-07" db="EMBL/GenBank/DDBJ databases">
        <authorList>
            <person name="Durling M."/>
        </authorList>
    </citation>
    <scope>NUCLEOTIDE SEQUENCE</scope>
</reference>
<dbReference type="AlphaFoldDB" id="A0A9N9LVB1"/>
<dbReference type="EMBL" id="CAJVRM010000485">
    <property type="protein sequence ID" value="CAG8981503.1"/>
    <property type="molecule type" value="Genomic_DNA"/>
</dbReference>
<name>A0A9N9LVB1_9HELO</name>
<comment type="caution">
    <text evidence="1">The sequence shown here is derived from an EMBL/GenBank/DDBJ whole genome shotgun (WGS) entry which is preliminary data.</text>
</comment>
<dbReference type="Proteomes" id="UP000701801">
    <property type="component" value="Unassembled WGS sequence"/>
</dbReference>
<sequence length="184" mass="20462">MAGLISYPPSNDLEYYLNEILSLVETLIKIYKLNSQGPERLEPRSFFQIRGVISSTMLVTLTAREASTRTRGLEWPNAAGTPEEMYDGKRIALAIEAAGMDDRNSENKDIPYGKYKSIPQFRDTMDEVIGSLQRRSFLWVGEVGDFGLGGLATLFGYYEDSAVQLEFIDPEAPPSGPISILPSK</sequence>
<gene>
    <name evidence="1" type="ORF">HYALB_00003075</name>
</gene>
<dbReference type="OrthoDB" id="2593732at2759"/>